<evidence type="ECO:0000259" key="14">
    <source>
        <dbReference type="PROSITE" id="PS50109"/>
    </source>
</evidence>
<feature type="domain" description="Histidine kinase" evidence="14">
    <location>
        <begin position="868"/>
        <end position="1089"/>
    </location>
</feature>
<dbReference type="InterPro" id="IPR011110">
    <property type="entry name" value="Reg_prop"/>
</dbReference>
<keyword evidence="9" id="KW-0805">Transcription regulation</keyword>
<dbReference type="InterPro" id="IPR015943">
    <property type="entry name" value="WD40/YVTN_repeat-like_dom_sf"/>
</dbReference>
<dbReference type="FunFam" id="3.30.565.10:FF:000037">
    <property type="entry name" value="Hybrid sensor histidine kinase/response regulator"/>
    <property type="match status" value="1"/>
</dbReference>
<reference evidence="16 17" key="1">
    <citation type="submission" date="2020-02" db="EMBL/GenBank/DDBJ databases">
        <title>Genome sequencing for Draconibacterium sp. strain M1.</title>
        <authorList>
            <person name="Park S.-J."/>
        </authorList>
    </citation>
    <scope>NUCLEOTIDE SEQUENCE [LARGE SCALE GENOMIC DNA]</scope>
    <source>
        <strain evidence="16 17">M1</strain>
    </source>
</reference>
<dbReference type="GO" id="GO:0003700">
    <property type="term" value="F:DNA-binding transcription factor activity"/>
    <property type="evidence" value="ECO:0007669"/>
    <property type="project" value="InterPro"/>
</dbReference>
<accession>A0A6C0RC20</accession>
<evidence type="ECO:0000256" key="6">
    <source>
        <dbReference type="ARBA" id="ARBA00022777"/>
    </source>
</evidence>
<comment type="catalytic activity">
    <reaction evidence="1">
        <text>ATP + protein L-histidine = ADP + protein N-phospho-L-histidine.</text>
        <dbReference type="EC" id="2.7.13.3"/>
    </reaction>
</comment>
<dbReference type="SMART" id="SM00387">
    <property type="entry name" value="HATPase_c"/>
    <property type="match status" value="1"/>
</dbReference>
<dbReference type="GO" id="GO:0005524">
    <property type="term" value="F:ATP binding"/>
    <property type="evidence" value="ECO:0007669"/>
    <property type="project" value="UniProtKB-KW"/>
</dbReference>
<keyword evidence="7" id="KW-0067">ATP-binding</keyword>
<protein>
    <recommendedName>
        <fullName evidence="2">histidine kinase</fullName>
        <ecNumber evidence="2">2.7.13.3</ecNumber>
    </recommendedName>
</protein>
<dbReference type="Pfam" id="PF02518">
    <property type="entry name" value="HATPase_c"/>
    <property type="match status" value="1"/>
</dbReference>
<keyword evidence="5" id="KW-0547">Nucleotide-binding</keyword>
<dbReference type="Pfam" id="PF07494">
    <property type="entry name" value="Reg_prop"/>
    <property type="match status" value="5"/>
</dbReference>
<dbReference type="InterPro" id="IPR005467">
    <property type="entry name" value="His_kinase_dom"/>
</dbReference>
<evidence type="ECO:0000256" key="4">
    <source>
        <dbReference type="ARBA" id="ARBA00022679"/>
    </source>
</evidence>
<evidence type="ECO:0000256" key="7">
    <source>
        <dbReference type="ARBA" id="ARBA00022840"/>
    </source>
</evidence>
<evidence type="ECO:0000256" key="2">
    <source>
        <dbReference type="ARBA" id="ARBA00012438"/>
    </source>
</evidence>
<keyword evidence="3 12" id="KW-0597">Phosphoprotein</keyword>
<dbReference type="InterPro" id="IPR001789">
    <property type="entry name" value="Sig_transdc_resp-reg_receiver"/>
</dbReference>
<dbReference type="KEGG" id="drc:G0Q07_07875"/>
<dbReference type="InterPro" id="IPR013783">
    <property type="entry name" value="Ig-like_fold"/>
</dbReference>
<dbReference type="GO" id="GO:0043565">
    <property type="term" value="F:sequence-specific DNA binding"/>
    <property type="evidence" value="ECO:0007669"/>
    <property type="project" value="InterPro"/>
</dbReference>
<dbReference type="Gene3D" id="3.30.565.10">
    <property type="entry name" value="Histidine kinase-like ATPase, C-terminal domain"/>
    <property type="match status" value="1"/>
</dbReference>
<dbReference type="RefSeq" id="WP_163345570.1">
    <property type="nucleotide sequence ID" value="NZ_CP048409.1"/>
</dbReference>
<dbReference type="SUPFAM" id="SSF47384">
    <property type="entry name" value="Homodimeric domain of signal transducing histidine kinase"/>
    <property type="match status" value="1"/>
</dbReference>
<evidence type="ECO:0000256" key="1">
    <source>
        <dbReference type="ARBA" id="ARBA00000085"/>
    </source>
</evidence>
<dbReference type="InterPro" id="IPR018062">
    <property type="entry name" value="HTH_AraC-typ_CS"/>
</dbReference>
<dbReference type="SMART" id="SM00388">
    <property type="entry name" value="HisKA"/>
    <property type="match status" value="1"/>
</dbReference>
<dbReference type="PROSITE" id="PS50110">
    <property type="entry name" value="RESPONSE_REGULATORY"/>
    <property type="match status" value="1"/>
</dbReference>
<feature type="domain" description="Response regulatory" evidence="15">
    <location>
        <begin position="1136"/>
        <end position="1251"/>
    </location>
</feature>
<dbReference type="Pfam" id="PF12833">
    <property type="entry name" value="HTH_18"/>
    <property type="match status" value="1"/>
</dbReference>
<evidence type="ECO:0000313" key="16">
    <source>
        <dbReference type="EMBL" id="QIA07649.1"/>
    </source>
</evidence>
<proteinExistence type="predicted"/>
<dbReference type="EC" id="2.7.13.3" evidence="2"/>
<sequence length="1384" mass="157504">MQKTFIILFFVLVYSYITTAQNELYFSHLGTEHGLTIDKANDIVQDQKGFIWIGTINGLTRYDGYDYVTYQPQYHDSTSISNREITKLLVDKTGNLWIGTASGLNFMDVRDGTIKRYKIRNRIMSLLEDDKGFIWIGTWSDGLYILDPETGEMKHYLANDVISDLHLDSKNIVWIASYNGLLRFNPETGDYKRYVPETGINSISNATVTQVVEADEGVLWIGTWGGGLNKAVLDDDGEIVRFQVYRVEDREGSIGDNGVYRLFYDQFHNLWIGSWNEGLSLLKRDQQQLSPEEAQFWVYEVSVDNPGSLSSNAISTIFVDKSGLLWVGSAKIDRASITDKGLSRYVLPLRIDNLGNKIVVQCFAAYKDQLWVGTSYNLLQYEKQNGVYVLKNNYGEQTYTHNGNTFIAYSIFDMFADSTGLWLGTEDAGVIHYNYTSDLSLDLTHREYYNSLTQPLLPGNKVVDIIPSKKYSDVIWAGIRERGLVKMKTDSRGKLSIESIGRRNGFGALSSNIIRTLHEDRSGKVWIGTENGLNCYDPETGNMSYYFYSPADTNSLNDNTINAILEDSFGNLWIGTNSGLNKKIETSDKSGNTSVKFKGFPETEYIQNGYISGLMEDQLGHLWIRTFQGMLVFGVENEEIEEKYFSQDYRNDRLERNTEMPLLDGRMLVGNLARFALFDSQSINNTSESSGVVLSDIRVYDKSMNRENKLRKDYGLTSAVAYADKIALSNKDKMITFSFSDMDFINSGESGYSYKLEGFDTQWNNAERRNTATYTNLPPGDYTFKVAVTQGKSPDLDTVSSFRVIMMPPWWKSKLATIIYLFIFLGLLYFFQKYSIINARKKSELAFEHLRAEELKKLDEQKTLFFTDITHELRTPLTLILGPSKELLDDKNLTPESHKLAHLINTSTYKLLRLVNQLLEFRKIEKGIPDSLYIQYCNLTNLLHEVFKFFKPMADSRQIEFSLNTAPENIMAYFDPDKMEKIVFNLLSNAFKYSPDNSAISINVFERNNTENEKKVVIEVQDSGIGIAKEYQEKIFERFFQVKQIRTQSTGGIGLFMAKAMIEQHGGTIQLDSEVGKGSCFRLFLPMSKELAAKAVKNEKWKPEDSLTGSAQPEDTIFDNILHDNPFGGLDSKKPHVLVVEDDTDLKEFLCTGLSKHLNVECAGNGKEALAKIKENVPNLILSDVMMPEMDGFELCSILRNDLDYSHIPVIFLTAKTMHEDQIKGLKLGAVDYIHKPFNMVSLSLKIFNLLNLQKQKQERLRTEQLLEPGHIELSSLDEEFLKAAVQSVQNNLDNTDFDVEAFSAELKVSANQAYRKIKALTGQTANEFIRTQRLKVASGLLVQNKRSISEVIYMVGFTSPSYFSRCFKDFYGCTPKEYIEKNT</sequence>
<dbReference type="CDD" id="cd00075">
    <property type="entry name" value="HATPase"/>
    <property type="match status" value="1"/>
</dbReference>
<dbReference type="InterPro" id="IPR009057">
    <property type="entry name" value="Homeodomain-like_sf"/>
</dbReference>
<dbReference type="SUPFAM" id="SSF52172">
    <property type="entry name" value="CheY-like"/>
    <property type="match status" value="1"/>
</dbReference>
<dbReference type="PROSITE" id="PS01124">
    <property type="entry name" value="HTH_ARAC_FAMILY_2"/>
    <property type="match status" value="1"/>
</dbReference>
<dbReference type="InterPro" id="IPR018060">
    <property type="entry name" value="HTH_AraC"/>
</dbReference>
<dbReference type="Gene3D" id="3.40.50.2300">
    <property type="match status" value="1"/>
</dbReference>
<feature type="domain" description="HTH araC/xylS-type" evidence="13">
    <location>
        <begin position="1283"/>
        <end position="1382"/>
    </location>
</feature>
<keyword evidence="8" id="KW-0902">Two-component regulatory system</keyword>
<dbReference type="CDD" id="cd00146">
    <property type="entry name" value="PKD"/>
    <property type="match status" value="1"/>
</dbReference>
<name>A0A6C0RC20_9BACT</name>
<dbReference type="InterPro" id="IPR036890">
    <property type="entry name" value="HATPase_C_sf"/>
</dbReference>
<dbReference type="Gene3D" id="1.10.10.60">
    <property type="entry name" value="Homeodomain-like"/>
    <property type="match status" value="1"/>
</dbReference>
<dbReference type="PANTHER" id="PTHR43547">
    <property type="entry name" value="TWO-COMPONENT HISTIDINE KINASE"/>
    <property type="match status" value="1"/>
</dbReference>
<dbReference type="SUPFAM" id="SSF46689">
    <property type="entry name" value="Homeodomain-like"/>
    <property type="match status" value="1"/>
</dbReference>
<evidence type="ECO:0000256" key="11">
    <source>
        <dbReference type="ARBA" id="ARBA00023163"/>
    </source>
</evidence>
<dbReference type="Pfam" id="PF00072">
    <property type="entry name" value="Response_reg"/>
    <property type="match status" value="1"/>
</dbReference>
<dbReference type="InterPro" id="IPR011123">
    <property type="entry name" value="Y_Y_Y"/>
</dbReference>
<dbReference type="PROSITE" id="PS00041">
    <property type="entry name" value="HTH_ARAC_FAMILY_1"/>
    <property type="match status" value="1"/>
</dbReference>
<evidence type="ECO:0000256" key="8">
    <source>
        <dbReference type="ARBA" id="ARBA00023012"/>
    </source>
</evidence>
<dbReference type="SUPFAM" id="SSF55874">
    <property type="entry name" value="ATPase domain of HSP90 chaperone/DNA topoisomerase II/histidine kinase"/>
    <property type="match status" value="1"/>
</dbReference>
<dbReference type="PANTHER" id="PTHR43547:SF2">
    <property type="entry name" value="HYBRID SIGNAL TRANSDUCTION HISTIDINE KINASE C"/>
    <property type="match status" value="1"/>
</dbReference>
<dbReference type="InterPro" id="IPR003594">
    <property type="entry name" value="HATPase_dom"/>
</dbReference>
<keyword evidence="4" id="KW-0808">Transferase</keyword>
<evidence type="ECO:0000313" key="17">
    <source>
        <dbReference type="Proteomes" id="UP000474630"/>
    </source>
</evidence>
<dbReference type="SUPFAM" id="SSF63829">
    <property type="entry name" value="Calcium-dependent phosphotriesterase"/>
    <property type="match status" value="3"/>
</dbReference>
<dbReference type="Gene3D" id="2.60.40.10">
    <property type="entry name" value="Immunoglobulins"/>
    <property type="match status" value="1"/>
</dbReference>
<dbReference type="SMART" id="SM00342">
    <property type="entry name" value="HTH_ARAC"/>
    <property type="match status" value="1"/>
</dbReference>
<dbReference type="Pfam" id="PF00512">
    <property type="entry name" value="HisKA"/>
    <property type="match status" value="1"/>
</dbReference>
<dbReference type="Pfam" id="PF07495">
    <property type="entry name" value="Y_Y_Y"/>
    <property type="match status" value="1"/>
</dbReference>
<dbReference type="CDD" id="cd17574">
    <property type="entry name" value="REC_OmpR"/>
    <property type="match status" value="1"/>
</dbReference>
<gene>
    <name evidence="16" type="ORF">G0Q07_07875</name>
</gene>
<dbReference type="Gene3D" id="1.10.287.130">
    <property type="match status" value="1"/>
</dbReference>
<evidence type="ECO:0000259" key="15">
    <source>
        <dbReference type="PROSITE" id="PS50110"/>
    </source>
</evidence>
<dbReference type="Gene3D" id="2.130.10.10">
    <property type="entry name" value="YVTN repeat-like/Quinoprotein amine dehydrogenase"/>
    <property type="match status" value="4"/>
</dbReference>
<dbReference type="InterPro" id="IPR036097">
    <property type="entry name" value="HisK_dim/P_sf"/>
</dbReference>
<dbReference type="SMART" id="SM00448">
    <property type="entry name" value="REC"/>
    <property type="match status" value="1"/>
</dbReference>
<evidence type="ECO:0000256" key="3">
    <source>
        <dbReference type="ARBA" id="ARBA00022553"/>
    </source>
</evidence>
<dbReference type="GO" id="GO:0000155">
    <property type="term" value="F:phosphorelay sensor kinase activity"/>
    <property type="evidence" value="ECO:0007669"/>
    <property type="project" value="InterPro"/>
</dbReference>
<evidence type="ECO:0000256" key="12">
    <source>
        <dbReference type="PROSITE-ProRule" id="PRU00169"/>
    </source>
</evidence>
<organism evidence="16 17">
    <name type="scientific">Draconibacterium halophilum</name>
    <dbReference type="NCBI Taxonomy" id="2706887"/>
    <lineage>
        <taxon>Bacteria</taxon>
        <taxon>Pseudomonadati</taxon>
        <taxon>Bacteroidota</taxon>
        <taxon>Bacteroidia</taxon>
        <taxon>Marinilabiliales</taxon>
        <taxon>Prolixibacteraceae</taxon>
        <taxon>Draconibacterium</taxon>
    </lineage>
</organism>
<dbReference type="InterPro" id="IPR011006">
    <property type="entry name" value="CheY-like_superfamily"/>
</dbReference>
<dbReference type="PROSITE" id="PS50109">
    <property type="entry name" value="HIS_KIN"/>
    <property type="match status" value="1"/>
</dbReference>
<dbReference type="PRINTS" id="PR00344">
    <property type="entry name" value="BCTRLSENSOR"/>
</dbReference>
<keyword evidence="17" id="KW-1185">Reference proteome</keyword>
<dbReference type="Proteomes" id="UP000474630">
    <property type="component" value="Chromosome"/>
</dbReference>
<dbReference type="EMBL" id="CP048409">
    <property type="protein sequence ID" value="QIA07649.1"/>
    <property type="molecule type" value="Genomic_DNA"/>
</dbReference>
<evidence type="ECO:0000256" key="5">
    <source>
        <dbReference type="ARBA" id="ARBA00022741"/>
    </source>
</evidence>
<keyword evidence="10" id="KW-0238">DNA-binding</keyword>
<evidence type="ECO:0000256" key="10">
    <source>
        <dbReference type="ARBA" id="ARBA00023125"/>
    </source>
</evidence>
<dbReference type="CDD" id="cd00082">
    <property type="entry name" value="HisKA"/>
    <property type="match status" value="1"/>
</dbReference>
<evidence type="ECO:0000259" key="13">
    <source>
        <dbReference type="PROSITE" id="PS01124"/>
    </source>
</evidence>
<evidence type="ECO:0000256" key="9">
    <source>
        <dbReference type="ARBA" id="ARBA00023015"/>
    </source>
</evidence>
<feature type="modified residue" description="4-aspartylphosphate" evidence="12">
    <location>
        <position position="1184"/>
    </location>
</feature>
<keyword evidence="6" id="KW-0418">Kinase</keyword>
<dbReference type="InterPro" id="IPR004358">
    <property type="entry name" value="Sig_transdc_His_kin-like_C"/>
</dbReference>
<dbReference type="InterPro" id="IPR003661">
    <property type="entry name" value="HisK_dim/P_dom"/>
</dbReference>
<keyword evidence="11" id="KW-0804">Transcription</keyword>